<keyword evidence="3" id="KW-1185">Reference proteome</keyword>
<organism evidence="2 3">
    <name type="scientific">Eumeta variegata</name>
    <name type="common">Bagworm moth</name>
    <name type="synonym">Eumeta japonica</name>
    <dbReference type="NCBI Taxonomy" id="151549"/>
    <lineage>
        <taxon>Eukaryota</taxon>
        <taxon>Metazoa</taxon>
        <taxon>Ecdysozoa</taxon>
        <taxon>Arthropoda</taxon>
        <taxon>Hexapoda</taxon>
        <taxon>Insecta</taxon>
        <taxon>Pterygota</taxon>
        <taxon>Neoptera</taxon>
        <taxon>Endopterygota</taxon>
        <taxon>Lepidoptera</taxon>
        <taxon>Glossata</taxon>
        <taxon>Ditrysia</taxon>
        <taxon>Tineoidea</taxon>
        <taxon>Psychidae</taxon>
        <taxon>Oiketicinae</taxon>
        <taxon>Eumeta</taxon>
    </lineage>
</organism>
<protein>
    <submittedName>
        <fullName evidence="2">Uncharacterized protein</fullName>
    </submittedName>
</protein>
<evidence type="ECO:0000313" key="3">
    <source>
        <dbReference type="Proteomes" id="UP000299102"/>
    </source>
</evidence>
<gene>
    <name evidence="2" type="ORF">EVAR_97292_1</name>
</gene>
<sequence length="139" mass="14784">MIKAPVPSVMPLGSRQLAVAAAAVRGPAQVAGGHALRRVTVASHTFAVCFGSLCAPVNAGGTFAGNAISRCHLADVVSPGIENEARSISITFRDEVAPSTLVKLYSSRFTVQQLLRRRRHARRPPPAHERATTNYSINT</sequence>
<dbReference type="EMBL" id="BGZK01000824">
    <property type="protein sequence ID" value="GBP61850.1"/>
    <property type="molecule type" value="Genomic_DNA"/>
</dbReference>
<dbReference type="AlphaFoldDB" id="A0A4C1XFH9"/>
<reference evidence="2 3" key="1">
    <citation type="journal article" date="2019" name="Commun. Biol.">
        <title>The bagworm genome reveals a unique fibroin gene that provides high tensile strength.</title>
        <authorList>
            <person name="Kono N."/>
            <person name="Nakamura H."/>
            <person name="Ohtoshi R."/>
            <person name="Tomita M."/>
            <person name="Numata K."/>
            <person name="Arakawa K."/>
        </authorList>
    </citation>
    <scope>NUCLEOTIDE SEQUENCE [LARGE SCALE GENOMIC DNA]</scope>
</reference>
<proteinExistence type="predicted"/>
<evidence type="ECO:0000256" key="1">
    <source>
        <dbReference type="SAM" id="MobiDB-lite"/>
    </source>
</evidence>
<dbReference type="Proteomes" id="UP000299102">
    <property type="component" value="Unassembled WGS sequence"/>
</dbReference>
<comment type="caution">
    <text evidence="2">The sequence shown here is derived from an EMBL/GenBank/DDBJ whole genome shotgun (WGS) entry which is preliminary data.</text>
</comment>
<accession>A0A4C1XFH9</accession>
<feature type="region of interest" description="Disordered" evidence="1">
    <location>
        <begin position="118"/>
        <end position="139"/>
    </location>
</feature>
<evidence type="ECO:0000313" key="2">
    <source>
        <dbReference type="EMBL" id="GBP61850.1"/>
    </source>
</evidence>
<name>A0A4C1XFH9_EUMVA</name>